<dbReference type="PROSITE" id="PS51470">
    <property type="entry name" value="FG_GAP"/>
    <property type="match status" value="4"/>
</dbReference>
<dbReference type="Pfam" id="PF13448">
    <property type="entry name" value="DUF4114"/>
    <property type="match status" value="1"/>
</dbReference>
<reference evidence="12 13" key="2">
    <citation type="journal article" date="1996" name="DNA Res.">
        <title>Sequence analysis of the genome of the unicellular cyanobacterium Synechocystis sp. strain PCC6803. II. Sequence determination of the entire genome and assignment of potential protein-coding regions.</title>
        <authorList>
            <person name="Kaneko T."/>
            <person name="Sato S."/>
            <person name="Kotani H."/>
            <person name="Tanaka A."/>
            <person name="Asamizu E."/>
            <person name="Nakamura Y."/>
            <person name="Miyajima N."/>
            <person name="Hirosawa M."/>
            <person name="Sugiura M."/>
            <person name="Sasamoto S."/>
            <person name="Kimura T."/>
            <person name="Hosouchi T."/>
            <person name="Matsuno A."/>
            <person name="Muraki A."/>
            <person name="Nakazaki N."/>
            <person name="Naruo K."/>
            <person name="Okumura S."/>
            <person name="Shimpo S."/>
            <person name="Takeuchi C."/>
            <person name="Wada T."/>
            <person name="Watanabe A."/>
            <person name="Yamada M."/>
            <person name="Yasuda M."/>
            <person name="Tabata S."/>
        </authorList>
    </citation>
    <scope>NUCLEOTIDE SEQUENCE [LARGE SCALE GENOMIC DNA]</scope>
    <source>
        <strain evidence="13">ATCC 27184 / PCC 6803 / Kazusa</strain>
    </source>
</reference>
<dbReference type="PaxDb" id="1148-1652242"/>
<keyword evidence="2" id="KW-0812">Transmembrane</keyword>
<dbReference type="Pfam" id="PF13517">
    <property type="entry name" value="FG-GAP_3"/>
    <property type="match status" value="1"/>
</dbReference>
<dbReference type="SUPFAM" id="SSF49899">
    <property type="entry name" value="Concanavalin A-like lectins/glucanases"/>
    <property type="match status" value="1"/>
</dbReference>
<dbReference type="InterPro" id="IPR013320">
    <property type="entry name" value="ConA-like_dom_sf"/>
</dbReference>
<feature type="compositionally biased region" description="Polar residues" evidence="10">
    <location>
        <begin position="327"/>
        <end position="336"/>
    </location>
</feature>
<dbReference type="IntAct" id="P73139">
    <property type="interactions" value="6"/>
</dbReference>
<dbReference type="InterPro" id="IPR000413">
    <property type="entry name" value="Integrin_alpha"/>
</dbReference>
<dbReference type="InterPro" id="IPR038081">
    <property type="entry name" value="CalX-like_sf"/>
</dbReference>
<dbReference type="InterPro" id="IPR025193">
    <property type="entry name" value="DUF4114"/>
</dbReference>
<evidence type="ECO:0000256" key="7">
    <source>
        <dbReference type="ARBA" id="ARBA00023136"/>
    </source>
</evidence>
<dbReference type="GO" id="GO:0007154">
    <property type="term" value="P:cell communication"/>
    <property type="evidence" value="ECO:0007669"/>
    <property type="project" value="InterPro"/>
</dbReference>
<evidence type="ECO:0000256" key="2">
    <source>
        <dbReference type="ARBA" id="ARBA00022692"/>
    </source>
</evidence>
<evidence type="ECO:0000256" key="4">
    <source>
        <dbReference type="ARBA" id="ARBA00022737"/>
    </source>
</evidence>
<evidence type="ECO:0000259" key="11">
    <source>
        <dbReference type="PROSITE" id="PS50927"/>
    </source>
</evidence>
<dbReference type="Gene3D" id="2.60.120.200">
    <property type="match status" value="1"/>
</dbReference>
<keyword evidence="3" id="KW-0732">Signal</keyword>
<evidence type="ECO:0000256" key="9">
    <source>
        <dbReference type="ARBA" id="ARBA00023180"/>
    </source>
</evidence>
<evidence type="ECO:0000313" key="12">
    <source>
        <dbReference type="EMBL" id="BAA17165.1"/>
    </source>
</evidence>
<dbReference type="SMART" id="SM00191">
    <property type="entry name" value="Int_alpha"/>
    <property type="match status" value="9"/>
</dbReference>
<keyword evidence="8" id="KW-1015">Disulfide bond</keyword>
<dbReference type="InterPro" id="IPR013519">
    <property type="entry name" value="Int_alpha_beta-p"/>
</dbReference>
<keyword evidence="9" id="KW-0325">Glycoprotein</keyword>
<feature type="region of interest" description="Disordered" evidence="10">
    <location>
        <begin position="311"/>
        <end position="336"/>
    </location>
</feature>
<feature type="domain" description="Bulb-type lectin" evidence="11">
    <location>
        <begin position="2280"/>
        <end position="2408"/>
    </location>
</feature>
<dbReference type="PIR" id="S75251">
    <property type="entry name" value="S75251"/>
</dbReference>
<dbReference type="PROSITE" id="PS50927">
    <property type="entry name" value="BULB_LECTIN"/>
    <property type="match status" value="1"/>
</dbReference>
<gene>
    <name evidence="12" type="ordered locus">slr1028</name>
</gene>
<evidence type="ECO:0000256" key="3">
    <source>
        <dbReference type="ARBA" id="ARBA00022729"/>
    </source>
</evidence>
<dbReference type="Gene3D" id="2.60.40.2030">
    <property type="match status" value="1"/>
</dbReference>
<dbReference type="InterPro" id="IPR011049">
    <property type="entry name" value="Serralysin-like_metalloprot_C"/>
</dbReference>
<dbReference type="STRING" id="1148.gene:10498028"/>
<dbReference type="Gene3D" id="2.90.10.10">
    <property type="entry name" value="Bulb-type lectin domain"/>
    <property type="match status" value="1"/>
</dbReference>
<feature type="compositionally biased region" description="Low complexity" evidence="10">
    <location>
        <begin position="315"/>
        <end position="326"/>
    </location>
</feature>
<evidence type="ECO:0000256" key="1">
    <source>
        <dbReference type="ARBA" id="ARBA00004167"/>
    </source>
</evidence>
<dbReference type="SUPFAM" id="SSF69318">
    <property type="entry name" value="Integrin alpha N-terminal domain"/>
    <property type="match status" value="4"/>
</dbReference>
<protein>
    <submittedName>
        <fullName evidence="12">Slr1028 protein</fullName>
    </submittedName>
</protein>
<dbReference type="PhylomeDB" id="P73139"/>
<dbReference type="NCBIfam" id="TIGR02059">
    <property type="entry name" value="swm_rep_I"/>
    <property type="match status" value="2"/>
</dbReference>
<keyword evidence="6" id="KW-1133">Transmembrane helix</keyword>
<dbReference type="SMART" id="SM00108">
    <property type="entry name" value="B_lectin"/>
    <property type="match status" value="1"/>
</dbReference>
<dbReference type="Pfam" id="PF03160">
    <property type="entry name" value="Calx-beta"/>
    <property type="match status" value="1"/>
</dbReference>
<dbReference type="GO" id="GO:0008305">
    <property type="term" value="C:integrin complex"/>
    <property type="evidence" value="ECO:0007669"/>
    <property type="project" value="InterPro"/>
</dbReference>
<dbReference type="InterPro" id="IPR006558">
    <property type="entry name" value="LamG-like"/>
</dbReference>
<sequence>MSITLSDRLSAVVQDSAGTSHIVWLEGTNIWHAVYDPVSQTWKNAQAIVNTAGQNIRSLNLVADSGLIVESGTSNNTLIPGVAVIYQEGLENDSNFFYTAARYDNVGKLQWLEAPQALTADQVGDLEPRAVVDNGVITVVGQKVDLVKAQNQAIREDADPYYQTFQIYSNQFSTIPSTPVTPIAAYAPQITKDGVVQGNYIQRDQNTVAALPSATYQPLTLAETQSSSFQGWGANWTVSQTFDTNLSNLKLFKGMAGVPEALLTPIFKKFNITGTLLGSSGNNPNLSFFGGGISTEGILLNASMAVQFNEDDQDTNNTSSGTAGSSLNPAENTTQLSRKPEISLSAIAATLYTFDKSLGEDNLSYPLTVETGSLGLTVGFTFPIPIEGTPILFNFLGSAGLGMQWQLSPKDPQTYVSPVGAVLSPTGGDSDAVLAVLFNVPPLGAITAIGLAVISDITEVVELIFTDVDPDGNEAIELESLLFSIPIATGIDGGIKIPYVFEALAGIQASLVGTVGGTRSADNGAFQYDRDLSLGFPMNITIKFLGFLGGTVGIYPYWTWGDDPSSSASNSDFATLNQASADSPTAIVRGPLLEIQGLQTNGTPQATDFQVNVKDPLGQTTTVPVFGVITQGNTTILRLESAIPQTNLNDQPFSNIKVTYQNNAPIPVVNQSANTFTYNYNPISGTNSNYQVTGQQVVIAFNATLNPNIIPDSSLFQVTDTNGNSISISSVIVTSRSVILTLSGSSSTYSVSYSGSSSSGNVLTTEDNVAISDFKIASNTPPSTAGQVNRTYSNVPAGTTSAITTNPLLGSTVAQDYAEDSPPALAVTDSGVLLAWSSDTPPITPISALLSGTTIILTFADTLVNLINTNKATSNPFTVLINNQSVEIQDSSSTGNYVAISLNSSTVIDADDTISVSYSIDSTLENSLFNLYLSDATDFALWVPDFTTPVTQAASSTNAPTLLEAVAISNVITLTFDQILSSSNLPPGSQFKVTVNNSDNFITVINEVTIENNSVTLPLSEPIGQGDIVTVSYSSGAGTLVNSNNIPVAPFTTSDILTTFANPGTVIKTLLATPSTSSVSIAYPSSIIGTSGLNYDPAVYFNQATNQVFAAWVNVDSSQIQNQLIPGQYYSNLEIITQALQSSTIYFSVASLKDLGDLGPNGQIIPWSVAAPIPHQQTGQNTNVTLGLGPDGSIMAAWLNTTLDNNGTPTTTIYYSTLNQNDSSPVWSAPVPILPDINPDAFTPLTISTINQQPAIFWTESSPASYRQLVLNAAPSVYLRLGERTGDVARNSGQFQAAANGTYSGTFTLGEMGALETTSNTGDPNPAVLFQGGGVTLDQPVPLTNQAFAIEFWFKLPNLPRESINLVSALGLFGLGLEVDPNDPNAPPKLTFGLGNDDQSQIQASETFATDVWYYVVGTYDGSSQNLSLYLNGVLAGTLDDVEFDPFPTAAALALAGASTANNPVYLDEVAFYPKALTASNVNAADLTNANFQNLTGSQILEIIAGTNQIGNHYAAQYNQPVPPGPNTYYSVSDGSSWQLPSQINPTPAIVPTQLAGANIPVFDLVSATPAQASTAIAPNGIADAVYQISLSNPNLTISGIKVTSGNQAWAIGTDDNGTALTGNQLGLLLGDTLLNSLNPDTQSFSYPIQGYTENLFLFIDPGSSNTTLGPVEVTVYFENNDNTPTPFSVAPYQINMATMGPDQTVTGTATVTEANDSSLALIDSGFIINSDNPAIGYVLASAFNSDGTLAYVAVGNRGYSDSQGNVLNNGTVQILFSCSDILSGSGSLSTTILNGNPDGVLITNIQDAGDNQRNLSLSLATGDIDGDSIPDLVIGAPNVGNFAGAVYVIYGSYLSNQKGQIIDVTNLSTKPNTMGFVVNGNEAEDLAGFSVVVGNFDGDSYGDIVYGAPYAKDSNGNRVGQVYLVAGFAQGSAPDSISPTVIYSGKSFDIPNPQPNPPSQTLTVGEGAGFALGVSRRLSNGPSTFTGSTTTDDLFIGAPNYQIQVVNQWTNQSNLPGQNSQNQQNQQITSDLFPSSSFVSAGAVYVYNSNQGLSLKTNPWAIYTGPTIPNAQGTATSYFAGTVIGSGLNTDFTDYDGDGRQDLVIAGPGANTNTGQAFVIGGSTATPSVTTTQSGITTTTTQALNTVSNLVINGGLSGGKAGTVITSVGDLNHDGYQDLLITAPQGANATGQSYVLFGTLNLSEFGTVFDLNVTANDNKTTFLLNGDQPFQATGTAAVGVGDINNDGVDDLMLTAPVGQQLYAVYGHPWLADDGSIKLADVSSNNGFVIDGYEYSLPSSPFGYVLSFDLVYGNDFELVSAWLQLISPTGQVIWRSNPGEGVTVTPEAYAIMQSDGNFVIYGQPGGNSGDVIWSSNTAGNSGAVLKLASDGGLYIVDSEGNIVPNGTLNPGNTSLITNAVTLDENQEINISLDTFLSNGENGGSLFGNGLNIVMVGDVNGDGFADVISGGSPAGGVLIFGNSTKDLLDAALGTDDLIISVENAQVKEFVALGDFDGDGLADFGVIDDQGNFFLVLGSPELGSQGSLVIDSTLPNLSNFNQAWGVGDFNGNGYDDFVLQGPNSTIAVYGNANGTLTDSSPLTFGNNFPLPSSFTGIDLNGNGIKEIVAGQPNLNPVPNIGGFGGGLQYFTYEAGNAVLQPTVNPPNASVTEASGLSSWGQISFPNQYAQAGVPSFATLDGWLYQAFYGINERISTKDSYIYIQRSRDGVSWENLTQVVPLDSNGTPIDLKNLPPSITAYNGTLYLGFTADNGQVWVAEGVNTNANSGILINAVPINQASNNGPTLVAFNDELYVFFVKDASDNDILYSSSSNPGSSSGWDGTSTVLTFSDVNQATNFPLSATVVPGLDGDTLAVAFRSNNSPATWVGLLNSSDVTNWQGSAELTQVDANSQVSLTVVDGTYYLFFTSSTEASASYATSTDGLNWGDITLIPWDDGNLGGVASILFNQSFILSLNQSNNESLLFAFSNSLFEPNQASRWGEQVRDIGDFNGDGIADLAVLAPGYRNLLQFPILDYPAINNLGGVFIYYGEESGISVNDPPDVVLAAPDLPQETIFELLEITPTGDVNGDGFDDLLISAPLTPVIAGQFPDVNGDQGVSWVVFGGTHWGTEYTANSPFGLGNLANNQTNNSQNFNPYGFVTTGLPRSQAGISISGGADVNGDGFSDFALGAPGNFDNLSYVLFGSDFTNQVNQLGTIGDDVMLGSPTGEIFVAGQGDDQIYTNGGVDTVYAGPGNDFVTVTDTNFRRLDGGSGNNILKFTGYTNQDWDLTTLSPGLRLKNFNILDVRDYGANILTLNALTITQLSANNEVRVLLDANDKINLDSSFSFSEKVYLDNQNYYLYTSNASAATVLVNVPSNQVTFTATTSNSPSLNLIPTAQPNAPTTTDVTILAATNSDPNQPTRLFVSNPKVSEAAGEAQFVIERTGDLNKYVLVSYITQDMSGKAGDRYLPIAGQLIFNPGENQKNITVKIPTDSVYTADRQFSLLVSLLNDGLEAGDWGDAFALAGDANGAQIRRWNYLAGNWDNSVMGGLIDFSTTVNSDQAEIHLSVEGLGEFNDFFGYDPLSQTYQSIMFNGATGARLTNSDSPNAIGGVELKLLDGDRGDADGIVNGLVATNGYAGRTIPGLISNNNRVFWAPTNADGQVQLRLINSPSQNYEIGWVMVDSADGAIDGLLPDDPGYEEAALARKQAVFSDQANASAQALTRSLARQSFTDIEAFARTESQFFGSFSNSNLEANRYYMLYSQQGEEIAFSIDAPLMVETDSRGYHQLDFNGITTEIASKTLVVPGILNQTVTTNVSISRAGAYENLIVLYKVDSLTGGIDTDGDRQINLNPGDVGYVQAALTRAQNPATGLSLNAPDEFFSTTQKTISLSGNNIYGMAIIPNSSIEEVLSKNPTNDPNLGPVALFSFEQANPGGVSQMSRLGSNLFGFEDMVGGGDLDYNDIILQFSFLTS</sequence>
<dbReference type="InterPro" id="IPR028994">
    <property type="entry name" value="Integrin_alpha_N"/>
</dbReference>
<name>P73139_SYNY3</name>
<dbReference type="InterPro" id="IPR003644">
    <property type="entry name" value="Calx_beta"/>
</dbReference>
<evidence type="ECO:0000256" key="6">
    <source>
        <dbReference type="ARBA" id="ARBA00022989"/>
    </source>
</evidence>
<dbReference type="InterPro" id="IPR013517">
    <property type="entry name" value="FG-GAP"/>
</dbReference>
<proteinExistence type="predicted"/>
<dbReference type="Pfam" id="PF13753">
    <property type="entry name" value="SWM_repeat"/>
    <property type="match status" value="2"/>
</dbReference>
<dbReference type="EMBL" id="BA000022">
    <property type="protein sequence ID" value="BAA17165.1"/>
    <property type="molecule type" value="Genomic_DNA"/>
</dbReference>
<reference evidence="12 13" key="1">
    <citation type="journal article" date="1995" name="DNA Res.">
        <title>Sequence analysis of the genome of the unicellular cyanobacterium Synechocystis sp. strain PCC6803. I. Sequence features in the 1 Mb region from map positions 64% to 92% of the genome.</title>
        <authorList>
            <person name="Kaneko T."/>
            <person name="Tanaka A."/>
            <person name="Sato S."/>
            <person name="Kotani H."/>
            <person name="Sazuka T."/>
            <person name="Miyajima N."/>
            <person name="Sugiura M."/>
            <person name="Tabata S."/>
        </authorList>
    </citation>
    <scope>NUCLEOTIDE SEQUENCE [LARGE SCALE GENOMIC DNA]</scope>
    <source>
        <strain evidence="13">ATCC 27184 / PCC 6803 / Kazusa</strain>
    </source>
</reference>
<dbReference type="SUPFAM" id="SSF51120">
    <property type="entry name" value="beta-Roll"/>
    <property type="match status" value="1"/>
</dbReference>
<comment type="subcellular location">
    <subcellularLocation>
        <location evidence="1">Membrane</location>
        <topology evidence="1">Single-pass membrane protein</topology>
    </subcellularLocation>
</comment>
<dbReference type="EnsemblBacteria" id="BAA17165">
    <property type="protein sequence ID" value="BAA17165"/>
    <property type="gene ID" value="BAA17165"/>
</dbReference>
<dbReference type="SUPFAM" id="SSF141072">
    <property type="entry name" value="CalX-like"/>
    <property type="match status" value="1"/>
</dbReference>
<dbReference type="GO" id="GO:0007155">
    <property type="term" value="P:cell adhesion"/>
    <property type="evidence" value="ECO:0007669"/>
    <property type="project" value="InterPro"/>
</dbReference>
<dbReference type="CDD" id="cd00028">
    <property type="entry name" value="B_lectin"/>
    <property type="match status" value="1"/>
</dbReference>
<dbReference type="SMART" id="SM00237">
    <property type="entry name" value="Calx_beta"/>
    <property type="match status" value="1"/>
</dbReference>
<keyword evidence="4" id="KW-0677">Repeat</keyword>
<keyword evidence="5" id="KW-0106">Calcium</keyword>
<evidence type="ECO:0000313" key="13">
    <source>
        <dbReference type="Proteomes" id="UP000001425"/>
    </source>
</evidence>
<dbReference type="InterPro" id="IPR036426">
    <property type="entry name" value="Bulb-type_lectin_dom_sf"/>
</dbReference>
<dbReference type="PRINTS" id="PR01185">
    <property type="entry name" value="INTEGRINA"/>
</dbReference>
<keyword evidence="7" id="KW-0472">Membrane</keyword>
<dbReference type="InterPro" id="IPR028059">
    <property type="entry name" value="SWM_rpt"/>
</dbReference>
<dbReference type="PANTHER" id="PTHR47974:SF9">
    <property type="entry name" value="RECEPTOR-LIKE SERINE_THREONINE-PROTEIN KINASE"/>
    <property type="match status" value="1"/>
</dbReference>
<dbReference type="Gene3D" id="2.130.10.130">
    <property type="entry name" value="Integrin alpha, N-terminal"/>
    <property type="match status" value="6"/>
</dbReference>
<dbReference type="Pfam" id="PF01839">
    <property type="entry name" value="FG-GAP"/>
    <property type="match status" value="6"/>
</dbReference>
<dbReference type="InterPro" id="IPR011801">
    <property type="entry name" value="Swm_rep_I_cyn"/>
</dbReference>
<accession>P73139</accession>
<dbReference type="eggNOG" id="COG2931">
    <property type="taxonomic scope" value="Bacteria"/>
</dbReference>
<keyword evidence="13" id="KW-1185">Reference proteome</keyword>
<dbReference type="PANTHER" id="PTHR47974">
    <property type="entry name" value="OS07G0415500 PROTEIN"/>
    <property type="match status" value="1"/>
</dbReference>
<dbReference type="KEGG" id="syn:slr1028"/>
<dbReference type="InParanoid" id="P73139"/>
<dbReference type="Pfam" id="PF13385">
    <property type="entry name" value="Laminin_G_3"/>
    <property type="match status" value="1"/>
</dbReference>
<dbReference type="GO" id="GO:0005509">
    <property type="term" value="F:calcium ion binding"/>
    <property type="evidence" value="ECO:0007669"/>
    <property type="project" value="InterPro"/>
</dbReference>
<evidence type="ECO:0000256" key="10">
    <source>
        <dbReference type="SAM" id="MobiDB-lite"/>
    </source>
</evidence>
<dbReference type="Proteomes" id="UP000001425">
    <property type="component" value="Chromosome"/>
</dbReference>
<evidence type="ECO:0000256" key="5">
    <source>
        <dbReference type="ARBA" id="ARBA00022837"/>
    </source>
</evidence>
<organism evidence="12 13">
    <name type="scientific">Synechocystis sp. (strain ATCC 27184 / PCC 6803 / Kazusa)</name>
    <dbReference type="NCBI Taxonomy" id="1111708"/>
    <lineage>
        <taxon>Bacteria</taxon>
        <taxon>Bacillati</taxon>
        <taxon>Cyanobacteriota</taxon>
        <taxon>Cyanophyceae</taxon>
        <taxon>Synechococcales</taxon>
        <taxon>Merismopediaceae</taxon>
        <taxon>Synechocystis</taxon>
    </lineage>
</organism>
<dbReference type="InterPro" id="IPR001480">
    <property type="entry name" value="Bulb-type_lectin_dom"/>
</dbReference>
<evidence type="ECO:0000256" key="8">
    <source>
        <dbReference type="ARBA" id="ARBA00023157"/>
    </source>
</evidence>
<dbReference type="SMART" id="SM00560">
    <property type="entry name" value="LamGL"/>
    <property type="match status" value="1"/>
</dbReference>